<dbReference type="EMBL" id="CAWUPB010001160">
    <property type="protein sequence ID" value="CAK7341023.1"/>
    <property type="molecule type" value="Genomic_DNA"/>
</dbReference>
<evidence type="ECO:0000313" key="1">
    <source>
        <dbReference type="EMBL" id="CAK7341023.1"/>
    </source>
</evidence>
<name>A0AAV1RWA3_9ROSI</name>
<dbReference type="PANTHER" id="PTHR33592">
    <property type="entry name" value="TRANSMEMBRANE PROTEIN"/>
    <property type="match status" value="1"/>
</dbReference>
<gene>
    <name evidence="1" type="ORF">DCAF_LOCUS16075</name>
</gene>
<dbReference type="PANTHER" id="PTHR33592:SF3">
    <property type="entry name" value="TRANSMEMBRANE PROTEIN"/>
    <property type="match status" value="1"/>
</dbReference>
<keyword evidence="2" id="KW-1185">Reference proteome</keyword>
<sequence length="116" mass="12169">MTKEHGADQGKKNEGRVRVFDLDSLSIQTSNPRPQISAARPLGGEQWLEKILGNIQSLARGPIPPSRGSPCTHIPDNGSGKCRLGARNFAGHIVAHAPPAFPAGAIINSDAASVTI</sequence>
<proteinExistence type="predicted"/>
<protein>
    <submittedName>
        <fullName evidence="1">Uncharacterized protein</fullName>
    </submittedName>
</protein>
<dbReference type="AlphaFoldDB" id="A0AAV1RWA3"/>
<reference evidence="1 2" key="1">
    <citation type="submission" date="2024-01" db="EMBL/GenBank/DDBJ databases">
        <authorList>
            <person name="Waweru B."/>
        </authorList>
    </citation>
    <scope>NUCLEOTIDE SEQUENCE [LARGE SCALE GENOMIC DNA]</scope>
</reference>
<evidence type="ECO:0000313" key="2">
    <source>
        <dbReference type="Proteomes" id="UP001314170"/>
    </source>
</evidence>
<accession>A0AAV1RWA3</accession>
<comment type="caution">
    <text evidence="1">The sequence shown here is derived from an EMBL/GenBank/DDBJ whole genome shotgun (WGS) entry which is preliminary data.</text>
</comment>
<organism evidence="1 2">
    <name type="scientific">Dovyalis caffra</name>
    <dbReference type="NCBI Taxonomy" id="77055"/>
    <lineage>
        <taxon>Eukaryota</taxon>
        <taxon>Viridiplantae</taxon>
        <taxon>Streptophyta</taxon>
        <taxon>Embryophyta</taxon>
        <taxon>Tracheophyta</taxon>
        <taxon>Spermatophyta</taxon>
        <taxon>Magnoliopsida</taxon>
        <taxon>eudicotyledons</taxon>
        <taxon>Gunneridae</taxon>
        <taxon>Pentapetalae</taxon>
        <taxon>rosids</taxon>
        <taxon>fabids</taxon>
        <taxon>Malpighiales</taxon>
        <taxon>Salicaceae</taxon>
        <taxon>Flacourtieae</taxon>
        <taxon>Dovyalis</taxon>
    </lineage>
</organism>
<dbReference type="Proteomes" id="UP001314170">
    <property type="component" value="Unassembled WGS sequence"/>
</dbReference>